<keyword evidence="4" id="KW-1185">Reference proteome</keyword>
<dbReference type="RefSeq" id="WP_175589588.1">
    <property type="nucleotide sequence ID" value="NZ_JABWGN010000004.1"/>
</dbReference>
<comment type="caution">
    <text evidence="3">The sequence shown here is derived from an EMBL/GenBank/DDBJ whole genome shotgun (WGS) entry which is preliminary data.</text>
</comment>
<feature type="chain" id="PRO_5030611020" evidence="2">
    <location>
        <begin position="25"/>
        <end position="390"/>
    </location>
</feature>
<evidence type="ECO:0000313" key="3">
    <source>
        <dbReference type="EMBL" id="NUW32162.1"/>
    </source>
</evidence>
<accession>A0A7Y6M2G2</accession>
<evidence type="ECO:0000256" key="1">
    <source>
        <dbReference type="SAM" id="MobiDB-lite"/>
    </source>
</evidence>
<proteinExistence type="predicted"/>
<sequence>MTRRLVLVSLAAGALTVPAPASSAATSLPPASTAASHTASHAASHGASAVNPAGSGLAAAARAAAPTIREIVVRPASPVVGPGDSVRMVIDVVAKDVKYRNGVTVKVEPGKPPQDATDPSTGAAPAPAPAAPAPRPAVPAPGTPAQMPPAVAADDQGAPVVPVGRAVRPQGRPLIPARDHQPALAASSRDHSAVVPGAARLAAPQRDHKRRADPRDSGKGRGKRDQSVSWQPTPSWMSFNGDWQTWRFLPDKGLTRNYPAGTWTVTATATGADGATTTKYSTFQLRRETKLDGVRVTPTTDGSAVRFAGSLNRLGPKGVADYAPFAEQPVDILWRPDGGSTWEEVAEVTTGEGGAFATDVAGRTGGSWRVRYEGTPRYAPILSKIHQLAD</sequence>
<gene>
    <name evidence="3" type="ORF">HTZ77_12065</name>
</gene>
<dbReference type="AlphaFoldDB" id="A0A7Y6M2G2"/>
<protein>
    <submittedName>
        <fullName evidence="3">Uncharacterized protein</fullName>
    </submittedName>
</protein>
<reference evidence="3 4" key="1">
    <citation type="submission" date="2020-06" db="EMBL/GenBank/DDBJ databases">
        <title>Nonomuraea sp. SMC257, a novel actinomycete isolated from soil.</title>
        <authorList>
            <person name="Chanama M."/>
        </authorList>
    </citation>
    <scope>NUCLEOTIDE SEQUENCE [LARGE SCALE GENOMIC DNA]</scope>
    <source>
        <strain evidence="3 4">SMC257</strain>
    </source>
</reference>
<evidence type="ECO:0000256" key="2">
    <source>
        <dbReference type="SAM" id="SignalP"/>
    </source>
</evidence>
<feature type="compositionally biased region" description="Pro residues" evidence="1">
    <location>
        <begin position="126"/>
        <end position="142"/>
    </location>
</feature>
<organism evidence="3 4">
    <name type="scientific">Nonomuraea montanisoli</name>
    <dbReference type="NCBI Taxonomy" id="2741721"/>
    <lineage>
        <taxon>Bacteria</taxon>
        <taxon>Bacillati</taxon>
        <taxon>Actinomycetota</taxon>
        <taxon>Actinomycetes</taxon>
        <taxon>Streptosporangiales</taxon>
        <taxon>Streptosporangiaceae</taxon>
        <taxon>Nonomuraea</taxon>
    </lineage>
</organism>
<dbReference type="Proteomes" id="UP000586042">
    <property type="component" value="Unassembled WGS sequence"/>
</dbReference>
<name>A0A7Y6M2G2_9ACTN</name>
<feature type="compositionally biased region" description="Basic and acidic residues" evidence="1">
    <location>
        <begin position="213"/>
        <end position="226"/>
    </location>
</feature>
<feature type="region of interest" description="Disordered" evidence="1">
    <location>
        <begin position="104"/>
        <end position="156"/>
    </location>
</feature>
<feature type="region of interest" description="Disordered" evidence="1">
    <location>
        <begin position="170"/>
        <end position="236"/>
    </location>
</feature>
<dbReference type="EMBL" id="JABWGN010000004">
    <property type="protein sequence ID" value="NUW32162.1"/>
    <property type="molecule type" value="Genomic_DNA"/>
</dbReference>
<keyword evidence="2" id="KW-0732">Signal</keyword>
<evidence type="ECO:0000313" key="4">
    <source>
        <dbReference type="Proteomes" id="UP000586042"/>
    </source>
</evidence>
<feature type="compositionally biased region" description="Polar residues" evidence="1">
    <location>
        <begin position="227"/>
        <end position="236"/>
    </location>
</feature>
<feature type="region of interest" description="Disordered" evidence="1">
    <location>
        <begin position="21"/>
        <end position="48"/>
    </location>
</feature>
<feature type="signal peptide" evidence="2">
    <location>
        <begin position="1"/>
        <end position="24"/>
    </location>
</feature>